<protein>
    <submittedName>
        <fullName evidence="3">Uncharacterized protein</fullName>
    </submittedName>
</protein>
<dbReference type="Proteomes" id="UP000010798">
    <property type="component" value="Chromosome"/>
</dbReference>
<feature type="transmembrane region" description="Helical" evidence="2">
    <location>
        <begin position="12"/>
        <end position="35"/>
    </location>
</feature>
<name>L0DM25_SINAD</name>
<reference evidence="3 4" key="1">
    <citation type="submission" date="2012-02" db="EMBL/GenBank/DDBJ databases">
        <title>Complete sequence of chromosome of Singulisphaera acidiphila DSM 18658.</title>
        <authorList>
            <consortium name="US DOE Joint Genome Institute (JGI-PGF)"/>
            <person name="Lucas S."/>
            <person name="Copeland A."/>
            <person name="Lapidus A."/>
            <person name="Glavina del Rio T."/>
            <person name="Dalin E."/>
            <person name="Tice H."/>
            <person name="Bruce D."/>
            <person name="Goodwin L."/>
            <person name="Pitluck S."/>
            <person name="Peters L."/>
            <person name="Ovchinnikova G."/>
            <person name="Chertkov O."/>
            <person name="Kyrpides N."/>
            <person name="Mavromatis K."/>
            <person name="Ivanova N."/>
            <person name="Brettin T."/>
            <person name="Detter J.C."/>
            <person name="Han C."/>
            <person name="Larimer F."/>
            <person name="Land M."/>
            <person name="Hauser L."/>
            <person name="Markowitz V."/>
            <person name="Cheng J.-F."/>
            <person name="Hugenholtz P."/>
            <person name="Woyke T."/>
            <person name="Wu D."/>
            <person name="Tindall B."/>
            <person name="Pomrenke H."/>
            <person name="Brambilla E."/>
            <person name="Klenk H.-P."/>
            <person name="Eisen J.A."/>
        </authorList>
    </citation>
    <scope>NUCLEOTIDE SEQUENCE [LARGE SCALE GENOMIC DNA]</scope>
    <source>
        <strain evidence="4">ATCC BAA-1392 / DSM 18658 / VKM B-2454 / MOB10</strain>
    </source>
</reference>
<keyword evidence="2" id="KW-0472">Membrane</keyword>
<keyword evidence="2" id="KW-1133">Transmembrane helix</keyword>
<evidence type="ECO:0000256" key="2">
    <source>
        <dbReference type="SAM" id="Phobius"/>
    </source>
</evidence>
<evidence type="ECO:0000256" key="1">
    <source>
        <dbReference type="SAM" id="MobiDB-lite"/>
    </source>
</evidence>
<organism evidence="3 4">
    <name type="scientific">Singulisphaera acidiphila (strain ATCC BAA-1392 / DSM 18658 / VKM B-2454 / MOB10)</name>
    <dbReference type="NCBI Taxonomy" id="886293"/>
    <lineage>
        <taxon>Bacteria</taxon>
        <taxon>Pseudomonadati</taxon>
        <taxon>Planctomycetota</taxon>
        <taxon>Planctomycetia</taxon>
        <taxon>Isosphaerales</taxon>
        <taxon>Isosphaeraceae</taxon>
        <taxon>Singulisphaera</taxon>
    </lineage>
</organism>
<gene>
    <name evidence="3" type="ordered locus">Sinac_5753</name>
</gene>
<dbReference type="HOGENOM" id="CLU_2261951_0_0_0"/>
<evidence type="ECO:0000313" key="3">
    <source>
        <dbReference type="EMBL" id="AGA29883.1"/>
    </source>
</evidence>
<keyword evidence="4" id="KW-1185">Reference proteome</keyword>
<accession>L0DM25</accession>
<dbReference type="EMBL" id="CP003364">
    <property type="protein sequence ID" value="AGA29883.1"/>
    <property type="molecule type" value="Genomic_DNA"/>
</dbReference>
<feature type="region of interest" description="Disordered" evidence="1">
    <location>
        <begin position="84"/>
        <end position="103"/>
    </location>
</feature>
<keyword evidence="2" id="KW-0812">Transmembrane</keyword>
<sequence length="103" mass="11795">MAELRRYVREELAIGVWASVPMLVSLVMSVVVNLIDQGTTPIFPEQNGLWPVVGLVEVGEKPHRFRHWFLEPSCHCQVLFSRRPSGISSQTTDGRCKPWQRLH</sequence>
<evidence type="ECO:0000313" key="4">
    <source>
        <dbReference type="Proteomes" id="UP000010798"/>
    </source>
</evidence>
<proteinExistence type="predicted"/>
<dbReference type="AlphaFoldDB" id="L0DM25"/>
<dbReference type="KEGG" id="saci:Sinac_5753"/>